<evidence type="ECO:0000313" key="3">
    <source>
        <dbReference type="Proteomes" id="UP000279236"/>
    </source>
</evidence>
<comment type="caution">
    <text evidence="2">The sequence shown here is derived from an EMBL/GenBank/DDBJ whole genome shotgun (WGS) entry which is preliminary data.</text>
</comment>
<gene>
    <name evidence="2" type="ORF">EHS24_001999</name>
</gene>
<dbReference type="GeneID" id="39586542"/>
<sequence>MSFKLSTTTSEHFLKNDTKINARSYKKARTTQAVITTRNQPSDAATKAHNKDNKSLAGLEANTAAGDSKNAQDGDRDRLW</sequence>
<proteinExistence type="predicted"/>
<dbReference type="AlphaFoldDB" id="A0A427XJR4"/>
<dbReference type="Proteomes" id="UP000279236">
    <property type="component" value="Unassembled WGS sequence"/>
</dbReference>
<evidence type="ECO:0000256" key="1">
    <source>
        <dbReference type="SAM" id="MobiDB-lite"/>
    </source>
</evidence>
<keyword evidence="3" id="KW-1185">Reference proteome</keyword>
<protein>
    <submittedName>
        <fullName evidence="2">Uncharacterized protein</fullName>
    </submittedName>
</protein>
<feature type="compositionally biased region" description="Basic and acidic residues" evidence="1">
    <location>
        <begin position="70"/>
        <end position="80"/>
    </location>
</feature>
<dbReference type="EMBL" id="RSCE01000011">
    <property type="protein sequence ID" value="RSH79068.1"/>
    <property type="molecule type" value="Genomic_DNA"/>
</dbReference>
<evidence type="ECO:0000313" key="2">
    <source>
        <dbReference type="EMBL" id="RSH79068.1"/>
    </source>
</evidence>
<feature type="region of interest" description="Disordered" evidence="1">
    <location>
        <begin position="24"/>
        <end position="80"/>
    </location>
</feature>
<dbReference type="RefSeq" id="XP_028474215.1">
    <property type="nucleotide sequence ID" value="XM_028617752.1"/>
</dbReference>
<feature type="compositionally biased region" description="Polar residues" evidence="1">
    <location>
        <begin position="30"/>
        <end position="43"/>
    </location>
</feature>
<reference evidence="2 3" key="1">
    <citation type="submission" date="2018-11" db="EMBL/GenBank/DDBJ databases">
        <title>Genome sequence of Apiotrichum porosum DSM 27194.</title>
        <authorList>
            <person name="Aliyu H."/>
            <person name="Gorte O."/>
            <person name="Ochsenreither K."/>
        </authorList>
    </citation>
    <scope>NUCLEOTIDE SEQUENCE [LARGE SCALE GENOMIC DNA]</scope>
    <source>
        <strain evidence="2 3">DSM 27194</strain>
    </source>
</reference>
<accession>A0A427XJR4</accession>
<organism evidence="2 3">
    <name type="scientific">Apiotrichum porosum</name>
    <dbReference type="NCBI Taxonomy" id="105984"/>
    <lineage>
        <taxon>Eukaryota</taxon>
        <taxon>Fungi</taxon>
        <taxon>Dikarya</taxon>
        <taxon>Basidiomycota</taxon>
        <taxon>Agaricomycotina</taxon>
        <taxon>Tremellomycetes</taxon>
        <taxon>Trichosporonales</taxon>
        <taxon>Trichosporonaceae</taxon>
        <taxon>Apiotrichum</taxon>
    </lineage>
</organism>
<name>A0A427XJR4_9TREE</name>